<keyword evidence="2" id="KW-1185">Reference proteome</keyword>
<organism evidence="1 2">
    <name type="scientific">Lentilactobacillus diolivorans</name>
    <dbReference type="NCBI Taxonomy" id="179838"/>
    <lineage>
        <taxon>Bacteria</taxon>
        <taxon>Bacillati</taxon>
        <taxon>Bacillota</taxon>
        <taxon>Bacilli</taxon>
        <taxon>Lactobacillales</taxon>
        <taxon>Lactobacillaceae</taxon>
        <taxon>Lentilactobacillus</taxon>
    </lineage>
</organism>
<sequence>MTNFVLKIKNRTTPKVVMISYQAMTESDHNILITGDIKLMRNQVDLTYLSNKNFLLNLVQDIIKHLKTDYILTKIEIEQSVNRFQICIPTGQDLDVYIKTYELTNRVSTSIGKLDKVVITVPIIELFRIG</sequence>
<evidence type="ECO:0000313" key="1">
    <source>
        <dbReference type="EMBL" id="GEP24113.1"/>
    </source>
</evidence>
<dbReference type="EMBL" id="BKAB01000026">
    <property type="protein sequence ID" value="GEP24113.1"/>
    <property type="molecule type" value="Genomic_DNA"/>
</dbReference>
<dbReference type="RefSeq" id="WP_057864328.1">
    <property type="nucleotide sequence ID" value="NZ_BKAB01000026.1"/>
</dbReference>
<proteinExistence type="predicted"/>
<reference evidence="1 2" key="1">
    <citation type="submission" date="2019-07" db="EMBL/GenBank/DDBJ databases">
        <title>Whole genome shotgun sequence of Lactobacillus diolivorans NBRC 107869.</title>
        <authorList>
            <person name="Hosoyama A."/>
            <person name="Uohara A."/>
            <person name="Ohji S."/>
            <person name="Ichikawa N."/>
        </authorList>
    </citation>
    <scope>NUCLEOTIDE SEQUENCE [LARGE SCALE GENOMIC DNA]</scope>
    <source>
        <strain evidence="1 2">NBRC 107869</strain>
    </source>
</reference>
<accession>A0ABQ0XDG3</accession>
<evidence type="ECO:0000313" key="2">
    <source>
        <dbReference type="Proteomes" id="UP000321409"/>
    </source>
</evidence>
<protein>
    <submittedName>
        <fullName evidence="1">Uncharacterized protein</fullName>
    </submittedName>
</protein>
<comment type="caution">
    <text evidence="1">The sequence shown here is derived from an EMBL/GenBank/DDBJ whole genome shotgun (WGS) entry which is preliminary data.</text>
</comment>
<name>A0ABQ0XDG3_9LACO</name>
<gene>
    <name evidence="1" type="ORF">LDI01_17060</name>
</gene>
<dbReference type="Proteomes" id="UP000321409">
    <property type="component" value="Unassembled WGS sequence"/>
</dbReference>